<proteinExistence type="predicted"/>
<dbReference type="EMBL" id="LR798249">
    <property type="protein sequence ID" value="CAB5217877.1"/>
    <property type="molecule type" value="Genomic_DNA"/>
</dbReference>
<evidence type="ECO:0000313" key="1">
    <source>
        <dbReference type="EMBL" id="CAB5217877.1"/>
    </source>
</evidence>
<evidence type="ECO:0008006" key="2">
    <source>
        <dbReference type="Google" id="ProtNLM"/>
    </source>
</evidence>
<reference evidence="1" key="1">
    <citation type="submission" date="2020-05" db="EMBL/GenBank/DDBJ databases">
        <authorList>
            <person name="Chiriac C."/>
            <person name="Salcher M."/>
            <person name="Ghai R."/>
            <person name="Kavagutti S V."/>
        </authorList>
    </citation>
    <scope>NUCLEOTIDE SEQUENCE</scope>
</reference>
<accession>A0A6J7WJE8</accession>
<sequence>MTTVTAIRTTAEQSVLAYFNANASLFPNTLIHVGQTDGLRSATMLILACESAGAPSDFGAESYGNFDLTFKIYIFSSADDSTLDDHRQRVELVQALMQDGATLKSYWTQGALYKSWFLNDEEGHADRRFGNVLTFTMFAVYPSA</sequence>
<name>A0A6J7WJE8_9CAUD</name>
<organism evidence="1">
    <name type="scientific">uncultured Caudovirales phage</name>
    <dbReference type="NCBI Taxonomy" id="2100421"/>
    <lineage>
        <taxon>Viruses</taxon>
        <taxon>Duplodnaviria</taxon>
        <taxon>Heunggongvirae</taxon>
        <taxon>Uroviricota</taxon>
        <taxon>Caudoviricetes</taxon>
        <taxon>Peduoviridae</taxon>
        <taxon>Maltschvirus</taxon>
        <taxon>Maltschvirus maltsch</taxon>
    </lineage>
</organism>
<gene>
    <name evidence="1" type="ORF">UFOVP201_28</name>
</gene>
<protein>
    <recommendedName>
        <fullName evidence="2">Tail completion protein</fullName>
    </recommendedName>
</protein>